<dbReference type="InterPro" id="IPR029052">
    <property type="entry name" value="Metallo-depent_PP-like"/>
</dbReference>
<feature type="chain" id="PRO_5037472148" description="Calcineurin-like phosphoesterase domain-containing protein" evidence="2">
    <location>
        <begin position="19"/>
        <end position="328"/>
    </location>
</feature>
<feature type="signal peptide" evidence="2">
    <location>
        <begin position="1"/>
        <end position="18"/>
    </location>
</feature>
<evidence type="ECO:0000313" key="4">
    <source>
        <dbReference type="Proteomes" id="UP000661507"/>
    </source>
</evidence>
<proteinExistence type="predicted"/>
<name>A0A917K7W9_9PROT</name>
<evidence type="ECO:0000256" key="2">
    <source>
        <dbReference type="SAM" id="SignalP"/>
    </source>
</evidence>
<gene>
    <name evidence="3" type="ORF">GCM10011320_06180</name>
</gene>
<organism evidence="3 4">
    <name type="scientific">Neoroseomonas lacus</name>
    <dbReference type="NCBI Taxonomy" id="287609"/>
    <lineage>
        <taxon>Bacteria</taxon>
        <taxon>Pseudomonadati</taxon>
        <taxon>Pseudomonadota</taxon>
        <taxon>Alphaproteobacteria</taxon>
        <taxon>Acetobacterales</taxon>
        <taxon>Acetobacteraceae</taxon>
        <taxon>Neoroseomonas</taxon>
    </lineage>
</organism>
<comment type="caution">
    <text evidence="3">The sequence shown here is derived from an EMBL/GenBank/DDBJ whole genome shotgun (WGS) entry which is preliminary data.</text>
</comment>
<keyword evidence="4" id="KW-1185">Reference proteome</keyword>
<protein>
    <recommendedName>
        <fullName evidence="5">Calcineurin-like phosphoesterase domain-containing protein</fullName>
    </recommendedName>
</protein>
<dbReference type="SUPFAM" id="SSF56300">
    <property type="entry name" value="Metallo-dependent phosphatases"/>
    <property type="match status" value="1"/>
</dbReference>
<dbReference type="EMBL" id="BMKW01000001">
    <property type="protein sequence ID" value="GGJ02086.1"/>
    <property type="molecule type" value="Genomic_DNA"/>
</dbReference>
<evidence type="ECO:0000313" key="3">
    <source>
        <dbReference type="EMBL" id="GGJ02086.1"/>
    </source>
</evidence>
<feature type="region of interest" description="Disordered" evidence="1">
    <location>
        <begin position="173"/>
        <end position="193"/>
    </location>
</feature>
<dbReference type="Proteomes" id="UP000661507">
    <property type="component" value="Unassembled WGS sequence"/>
</dbReference>
<dbReference type="AlphaFoldDB" id="A0A917K7W9"/>
<reference evidence="3" key="1">
    <citation type="journal article" date="2014" name="Int. J. Syst. Evol. Microbiol.">
        <title>Complete genome sequence of Corynebacterium casei LMG S-19264T (=DSM 44701T), isolated from a smear-ripened cheese.</title>
        <authorList>
            <consortium name="US DOE Joint Genome Institute (JGI-PGF)"/>
            <person name="Walter F."/>
            <person name="Albersmeier A."/>
            <person name="Kalinowski J."/>
            <person name="Ruckert C."/>
        </authorList>
    </citation>
    <scope>NUCLEOTIDE SEQUENCE</scope>
    <source>
        <strain evidence="3">CGMCC 1.3617</strain>
    </source>
</reference>
<evidence type="ECO:0008006" key="5">
    <source>
        <dbReference type="Google" id="ProtNLM"/>
    </source>
</evidence>
<reference evidence="3" key="2">
    <citation type="submission" date="2020-09" db="EMBL/GenBank/DDBJ databases">
        <authorList>
            <person name="Sun Q."/>
            <person name="Zhou Y."/>
        </authorList>
    </citation>
    <scope>NUCLEOTIDE SEQUENCE</scope>
    <source>
        <strain evidence="3">CGMCC 1.3617</strain>
    </source>
</reference>
<dbReference type="RefSeq" id="WP_188965422.1">
    <property type="nucleotide sequence ID" value="NZ_BMKW01000001.1"/>
</dbReference>
<evidence type="ECO:0000256" key="1">
    <source>
        <dbReference type="SAM" id="MobiDB-lite"/>
    </source>
</evidence>
<accession>A0A917K7W9</accession>
<sequence>MRYALALIATLLAMPASAEPFHFVAFGDMPYCTPGAPQDCPAEEGRVAALMREINAARPAFSIFVGDTKGGSELCTDERVLRAFTWMTLANHPLVYTPGDNEWTDCWQDRAGRFDPLERLALIRARFFRDARSLGRPMPVTRQADADPTHAAFVENARWERGGVVFATLHVIGSNNNRPTDPDERPASRPPEGAMAEFEARDAANRVWLAATFAAARQGNARAVVLAMQADIDYPARCGRGQTSGLVAMRAALASEAAAFGRPVLLIHGDSHTWLQDRPFATATNLTRIMVPGERDVRAVVVTVDPEAVDPWSFRLVGAADRVRNDPC</sequence>
<keyword evidence="2" id="KW-0732">Signal</keyword>